<dbReference type="SUPFAM" id="SSF50022">
    <property type="entry name" value="ISP domain"/>
    <property type="match status" value="1"/>
</dbReference>
<dbReference type="GO" id="GO:0051213">
    <property type="term" value="F:dioxygenase activity"/>
    <property type="evidence" value="ECO:0007669"/>
    <property type="project" value="UniProtKB-KW"/>
</dbReference>
<keyword evidence="6" id="KW-0560">Oxidoreductase</keyword>
<dbReference type="GO" id="GO:0016705">
    <property type="term" value="F:oxidoreductase activity, acting on paired donors, with incorporation or reduction of molecular oxygen"/>
    <property type="evidence" value="ECO:0007669"/>
    <property type="project" value="UniProtKB-ARBA"/>
</dbReference>
<keyword evidence="6" id="KW-0223">Dioxygenase</keyword>
<name>A0A6B8VX53_9CORY</name>
<dbReference type="Proteomes" id="UP000427071">
    <property type="component" value="Chromosome"/>
</dbReference>
<keyword evidence="7" id="KW-1185">Reference proteome</keyword>
<dbReference type="GO" id="GO:0051537">
    <property type="term" value="F:2 iron, 2 sulfur cluster binding"/>
    <property type="evidence" value="ECO:0007669"/>
    <property type="project" value="UniProtKB-KW"/>
</dbReference>
<accession>A0A6B8VX53</accession>
<dbReference type="InterPro" id="IPR036922">
    <property type="entry name" value="Rieske_2Fe-2S_sf"/>
</dbReference>
<dbReference type="CDD" id="cd03467">
    <property type="entry name" value="Rieske"/>
    <property type="match status" value="1"/>
</dbReference>
<evidence type="ECO:0000259" key="5">
    <source>
        <dbReference type="PROSITE" id="PS51296"/>
    </source>
</evidence>
<proteinExistence type="predicted"/>
<dbReference type="Gene3D" id="2.102.10.10">
    <property type="entry name" value="Rieske [2Fe-2S] iron-sulphur domain"/>
    <property type="match status" value="1"/>
</dbReference>
<keyword evidence="3" id="KW-0408">Iron</keyword>
<evidence type="ECO:0000313" key="7">
    <source>
        <dbReference type="Proteomes" id="UP000427071"/>
    </source>
</evidence>
<sequence>MFLLGTATTFAGAVLAACGSEKAGGVAISDVPVGSAVLVDNFIIAQPSAGVYKAYSNVCPHQGADINKIEGGQAICPKHNSVFSLEDGSVVSGPARGAMAPAKLTKEGDQLQVARA</sequence>
<dbReference type="PROSITE" id="PS51296">
    <property type="entry name" value="RIESKE"/>
    <property type="match status" value="1"/>
</dbReference>
<reference evidence="7" key="1">
    <citation type="submission" date="2019-11" db="EMBL/GenBank/DDBJ databases">
        <title>Complete genome sequence of Corynebacterium kalinowskii 1959, a novel Corynebacterium species isolated from soil of a small paddock in Vilsendorf, Germany.</title>
        <authorList>
            <person name="Schaffert L."/>
            <person name="Ruwe M."/>
            <person name="Milse J."/>
            <person name="Hanuschka K."/>
            <person name="Ortseifen V."/>
            <person name="Droste J."/>
            <person name="Brandt D."/>
            <person name="Schlueter L."/>
            <person name="Kutter Y."/>
            <person name="Vinke S."/>
            <person name="Viehoefer P."/>
            <person name="Jacob L."/>
            <person name="Luebke N.-C."/>
            <person name="Schulte-Berndt E."/>
            <person name="Hain C."/>
            <person name="Linder M."/>
            <person name="Schmidt P."/>
            <person name="Wollenschlaeger L."/>
            <person name="Luttermann T."/>
            <person name="Thieme E."/>
            <person name="Hassa J."/>
            <person name="Haak M."/>
            <person name="Wittchen M."/>
            <person name="Mentz A."/>
            <person name="Persicke M."/>
            <person name="Busche T."/>
            <person name="Ruckert C."/>
        </authorList>
    </citation>
    <scope>NUCLEOTIDE SEQUENCE [LARGE SCALE GENOMIC DNA]</scope>
    <source>
        <strain evidence="7">1959</strain>
    </source>
</reference>
<gene>
    <name evidence="6" type="ORF">CKALI_12190</name>
</gene>
<dbReference type="GO" id="GO:0046872">
    <property type="term" value="F:metal ion binding"/>
    <property type="evidence" value="ECO:0007669"/>
    <property type="project" value="UniProtKB-KW"/>
</dbReference>
<keyword evidence="4" id="KW-0411">Iron-sulfur</keyword>
<evidence type="ECO:0000256" key="3">
    <source>
        <dbReference type="ARBA" id="ARBA00023004"/>
    </source>
</evidence>
<feature type="domain" description="Rieske" evidence="5">
    <location>
        <begin position="23"/>
        <end position="113"/>
    </location>
</feature>
<evidence type="ECO:0000256" key="4">
    <source>
        <dbReference type="ARBA" id="ARBA00023014"/>
    </source>
</evidence>
<evidence type="ECO:0000256" key="1">
    <source>
        <dbReference type="ARBA" id="ARBA00022714"/>
    </source>
</evidence>
<dbReference type="EMBL" id="CP046452">
    <property type="protein sequence ID" value="QGU03276.1"/>
    <property type="molecule type" value="Genomic_DNA"/>
</dbReference>
<dbReference type="GO" id="GO:0004497">
    <property type="term" value="F:monooxygenase activity"/>
    <property type="evidence" value="ECO:0007669"/>
    <property type="project" value="UniProtKB-ARBA"/>
</dbReference>
<organism evidence="6 7">
    <name type="scientific">Corynebacterium kalinowskii</name>
    <dbReference type="NCBI Taxonomy" id="2675216"/>
    <lineage>
        <taxon>Bacteria</taxon>
        <taxon>Bacillati</taxon>
        <taxon>Actinomycetota</taxon>
        <taxon>Actinomycetes</taxon>
        <taxon>Mycobacteriales</taxon>
        <taxon>Corynebacteriaceae</taxon>
        <taxon>Corynebacterium</taxon>
    </lineage>
</organism>
<dbReference type="InterPro" id="IPR017941">
    <property type="entry name" value="Rieske_2Fe-2S"/>
</dbReference>
<evidence type="ECO:0000256" key="2">
    <source>
        <dbReference type="ARBA" id="ARBA00022723"/>
    </source>
</evidence>
<dbReference type="Pfam" id="PF00355">
    <property type="entry name" value="Rieske"/>
    <property type="match status" value="1"/>
</dbReference>
<keyword evidence="2" id="KW-0479">Metal-binding</keyword>
<dbReference type="KEGG" id="ckw:CKALI_12190"/>
<evidence type="ECO:0000313" key="6">
    <source>
        <dbReference type="EMBL" id="QGU03276.1"/>
    </source>
</evidence>
<dbReference type="AlphaFoldDB" id="A0A6B8VX53"/>
<keyword evidence="1" id="KW-0001">2Fe-2S</keyword>
<protein>
    <submittedName>
        <fullName evidence="6">3-phenylpropionate dioxygenase ferredoxin subunit</fullName>
    </submittedName>
</protein>